<dbReference type="EMBL" id="JAAAWN010000005">
    <property type="protein sequence ID" value="NDV90557.1"/>
    <property type="molecule type" value="Genomic_DNA"/>
</dbReference>
<dbReference type="Gene3D" id="3.40.50.2300">
    <property type="match status" value="1"/>
</dbReference>
<dbReference type="InterPro" id="IPR001789">
    <property type="entry name" value="Sig_transdc_resp-reg_receiver"/>
</dbReference>
<reference evidence="5 6" key="1">
    <citation type="submission" date="2020-01" db="EMBL/GenBank/DDBJ databases">
        <authorList>
            <person name="Chen J."/>
            <person name="Zhu S."/>
            <person name="Yang J."/>
        </authorList>
    </citation>
    <scope>NUCLEOTIDE SEQUENCE [LARGE SCALE GENOMIC DNA]</scope>
    <source>
        <strain evidence="5 6">345S023</strain>
    </source>
</reference>
<name>A0A7X5RK59_9ALTE</name>
<dbReference type="SUPFAM" id="SSF52172">
    <property type="entry name" value="CheY-like"/>
    <property type="match status" value="1"/>
</dbReference>
<feature type="modified residue" description="4-aspartylphosphate" evidence="2">
    <location>
        <position position="62"/>
    </location>
</feature>
<dbReference type="InterPro" id="IPR046947">
    <property type="entry name" value="LytR-like"/>
</dbReference>
<dbReference type="RefSeq" id="WP_163084153.1">
    <property type="nucleotide sequence ID" value="NZ_JAAAWN010000005.1"/>
</dbReference>
<evidence type="ECO:0000313" key="5">
    <source>
        <dbReference type="EMBL" id="NDV90557.1"/>
    </source>
</evidence>
<dbReference type="SMART" id="SM00448">
    <property type="entry name" value="REC"/>
    <property type="match status" value="1"/>
</dbReference>
<feature type="domain" description="Response regulatory" evidence="3">
    <location>
        <begin position="11"/>
        <end position="122"/>
    </location>
</feature>
<dbReference type="SMART" id="SM00850">
    <property type="entry name" value="LytTR"/>
    <property type="match status" value="1"/>
</dbReference>
<dbReference type="Pfam" id="PF04397">
    <property type="entry name" value="LytTR"/>
    <property type="match status" value="1"/>
</dbReference>
<keyword evidence="2" id="KW-0597">Phosphoprotein</keyword>
<evidence type="ECO:0000256" key="1">
    <source>
        <dbReference type="ARBA" id="ARBA00023012"/>
    </source>
</evidence>
<dbReference type="Gene3D" id="2.40.50.1020">
    <property type="entry name" value="LytTr DNA-binding domain"/>
    <property type="match status" value="1"/>
</dbReference>
<dbReference type="AlphaFoldDB" id="A0A7X5RK59"/>
<keyword evidence="1" id="KW-0902">Two-component regulatory system</keyword>
<feature type="domain" description="HTH LytTR-type" evidence="4">
    <location>
        <begin position="144"/>
        <end position="248"/>
    </location>
</feature>
<comment type="caution">
    <text evidence="5">The sequence shown here is derived from an EMBL/GenBank/DDBJ whole genome shotgun (WGS) entry which is preliminary data.</text>
</comment>
<evidence type="ECO:0000259" key="3">
    <source>
        <dbReference type="PROSITE" id="PS50110"/>
    </source>
</evidence>
<dbReference type="InterPro" id="IPR011006">
    <property type="entry name" value="CheY-like_superfamily"/>
</dbReference>
<dbReference type="PROSITE" id="PS50930">
    <property type="entry name" value="HTH_LYTTR"/>
    <property type="match status" value="1"/>
</dbReference>
<dbReference type="GO" id="GO:0003677">
    <property type="term" value="F:DNA binding"/>
    <property type="evidence" value="ECO:0007669"/>
    <property type="project" value="InterPro"/>
</dbReference>
<accession>A0A7X5RK59</accession>
<dbReference type="GO" id="GO:0000156">
    <property type="term" value="F:phosphorelay response regulator activity"/>
    <property type="evidence" value="ECO:0007669"/>
    <property type="project" value="InterPro"/>
</dbReference>
<dbReference type="InterPro" id="IPR007492">
    <property type="entry name" value="LytTR_DNA-bd_dom"/>
</dbReference>
<gene>
    <name evidence="5" type="ORF">GTH32_05015</name>
</gene>
<dbReference type="Proteomes" id="UP000470213">
    <property type="component" value="Unassembled WGS sequence"/>
</dbReference>
<dbReference type="PANTHER" id="PTHR37299">
    <property type="entry name" value="TRANSCRIPTIONAL REGULATOR-RELATED"/>
    <property type="match status" value="1"/>
</dbReference>
<organism evidence="5 6">
    <name type="scientific">Alteromonas profundi</name>
    <dbReference type="NCBI Taxonomy" id="2696062"/>
    <lineage>
        <taxon>Bacteria</taxon>
        <taxon>Pseudomonadati</taxon>
        <taxon>Pseudomonadota</taxon>
        <taxon>Gammaproteobacteria</taxon>
        <taxon>Alteromonadales</taxon>
        <taxon>Alteromonadaceae</taxon>
        <taxon>Alteromonas/Salinimonas group</taxon>
        <taxon>Alteromonas</taxon>
    </lineage>
</organism>
<dbReference type="Pfam" id="PF00072">
    <property type="entry name" value="Response_reg"/>
    <property type="match status" value="1"/>
</dbReference>
<dbReference type="PROSITE" id="PS50110">
    <property type="entry name" value="RESPONSE_REGULATORY"/>
    <property type="match status" value="1"/>
</dbReference>
<evidence type="ECO:0000256" key="2">
    <source>
        <dbReference type="PROSITE-ProRule" id="PRU00169"/>
    </source>
</evidence>
<protein>
    <submittedName>
        <fullName evidence="5">Response regulator</fullName>
    </submittedName>
</protein>
<dbReference type="PANTHER" id="PTHR37299:SF1">
    <property type="entry name" value="STAGE 0 SPORULATION PROTEIN A HOMOLOG"/>
    <property type="match status" value="1"/>
</dbReference>
<evidence type="ECO:0000259" key="4">
    <source>
        <dbReference type="PROSITE" id="PS50930"/>
    </source>
</evidence>
<proteinExistence type="predicted"/>
<keyword evidence="6" id="KW-1185">Reference proteome</keyword>
<sequence length="248" mass="27934">MTTTTQTRSYSAMIVEDSRLGRVELKSQLTQIPNITLVAEAENLAQARDALAQHHIDVIFLDINLPDGNGFDLLTELLPAPRVIFTTAFEQYALDAFENNAVDYLLKPITQTRLAQACEKLSLSLALEESKASTSSPMTMEERFFVKDGTQCWLIPLSKVERFEAMGNYTQVHFEDKHPMLNRTLAQIEKRLPDSHFFRVSRSFIVQLDKITAVQPCSSGALELTMESGAEVEVSRRQTSLFKGRFAI</sequence>
<evidence type="ECO:0000313" key="6">
    <source>
        <dbReference type="Proteomes" id="UP000470213"/>
    </source>
</evidence>